<organism evidence="4 5">
    <name type="scientific">Scleroderma citrinum Foug A</name>
    <dbReference type="NCBI Taxonomy" id="1036808"/>
    <lineage>
        <taxon>Eukaryota</taxon>
        <taxon>Fungi</taxon>
        <taxon>Dikarya</taxon>
        <taxon>Basidiomycota</taxon>
        <taxon>Agaricomycotina</taxon>
        <taxon>Agaricomycetes</taxon>
        <taxon>Agaricomycetidae</taxon>
        <taxon>Boletales</taxon>
        <taxon>Sclerodermatineae</taxon>
        <taxon>Sclerodermataceae</taxon>
        <taxon>Scleroderma</taxon>
    </lineage>
</organism>
<keyword evidence="3" id="KW-0472">Membrane</keyword>
<feature type="coiled-coil region" evidence="1">
    <location>
        <begin position="267"/>
        <end position="301"/>
    </location>
</feature>
<dbReference type="PANTHER" id="PTHR42032">
    <property type="entry name" value="YALI0E30679P"/>
    <property type="match status" value="1"/>
</dbReference>
<feature type="transmembrane region" description="Helical" evidence="3">
    <location>
        <begin position="110"/>
        <end position="127"/>
    </location>
</feature>
<dbReference type="EMBL" id="KN822017">
    <property type="protein sequence ID" value="KIM66577.1"/>
    <property type="molecule type" value="Genomic_DNA"/>
</dbReference>
<evidence type="ECO:0000256" key="3">
    <source>
        <dbReference type="SAM" id="Phobius"/>
    </source>
</evidence>
<dbReference type="STRING" id="1036808.A0A0C3ANM8"/>
<proteinExistence type="predicted"/>
<evidence type="ECO:0000256" key="2">
    <source>
        <dbReference type="SAM" id="MobiDB-lite"/>
    </source>
</evidence>
<dbReference type="HOGENOM" id="CLU_037537_0_0_1"/>
<sequence>MRGALLRQGFRLPHDDLRSPCKLDDGPTKEQGNTTFDRKQKSKAVPVETDDASSTSRYESSYDTDDETDDDAAIAATTSQDDAGPLRRGPLPQSPSSTGREAREAHISRAWYEFDLAVMIALASPVGHWLTGGDHVKNLVLILLLVFYLHQLIEVPWNLYQLSRPRRRAFPALSQDASAEDRYCRLASSELHVLEVFYLTVTVLSPLLGALFLRTVMNTLSPTSISWFSISLFVLATGLRPWRHVIERLQERTTDLHDIAHYPPSDMEKAQSQLDLLSEKVTMLEAELKATKARLETVSAEIYEHVEVTYDAMDKAVRRQEKRSEATKGALDTRLSRVEKDVDILLERREIRADTPSPTLMSILKHHLNIILPASVTGASPTKSPSRCSPKNGRPRASSIKLETIPEISTFQPHTAGFVSSSFRIPGLGLVLCIGSLITLPVRLIFAYLLSGIIDTPRGRSPVA</sequence>
<evidence type="ECO:0000313" key="4">
    <source>
        <dbReference type="EMBL" id="KIM66577.1"/>
    </source>
</evidence>
<feature type="transmembrane region" description="Helical" evidence="3">
    <location>
        <begin position="139"/>
        <end position="160"/>
    </location>
</feature>
<feature type="region of interest" description="Disordered" evidence="2">
    <location>
        <begin position="1"/>
        <end position="102"/>
    </location>
</feature>
<keyword evidence="1" id="KW-0175">Coiled coil</keyword>
<keyword evidence="3" id="KW-0812">Transmembrane</keyword>
<evidence type="ECO:0000256" key="1">
    <source>
        <dbReference type="SAM" id="Coils"/>
    </source>
</evidence>
<feature type="compositionally biased region" description="Polar residues" evidence="2">
    <location>
        <begin position="52"/>
        <end position="61"/>
    </location>
</feature>
<feature type="compositionally biased region" description="Low complexity" evidence="2">
    <location>
        <begin position="73"/>
        <end position="83"/>
    </location>
</feature>
<dbReference type="Proteomes" id="UP000053989">
    <property type="component" value="Unassembled WGS sequence"/>
</dbReference>
<feature type="compositionally biased region" description="Acidic residues" evidence="2">
    <location>
        <begin position="62"/>
        <end position="72"/>
    </location>
</feature>
<keyword evidence="5" id="KW-1185">Reference proteome</keyword>
<feature type="transmembrane region" description="Helical" evidence="3">
    <location>
        <begin position="191"/>
        <end position="213"/>
    </location>
</feature>
<keyword evidence="3" id="KW-1133">Transmembrane helix</keyword>
<feature type="transmembrane region" description="Helical" evidence="3">
    <location>
        <begin position="428"/>
        <end position="450"/>
    </location>
</feature>
<dbReference type="AlphaFoldDB" id="A0A0C3ANM8"/>
<gene>
    <name evidence="4" type="ORF">SCLCIDRAFT_22007</name>
</gene>
<feature type="region of interest" description="Disordered" evidence="2">
    <location>
        <begin position="378"/>
        <end position="397"/>
    </location>
</feature>
<protein>
    <submittedName>
        <fullName evidence="4">Uncharacterized protein</fullName>
    </submittedName>
</protein>
<reference evidence="4 5" key="1">
    <citation type="submission" date="2014-04" db="EMBL/GenBank/DDBJ databases">
        <authorList>
            <consortium name="DOE Joint Genome Institute"/>
            <person name="Kuo A."/>
            <person name="Kohler A."/>
            <person name="Nagy L.G."/>
            <person name="Floudas D."/>
            <person name="Copeland A."/>
            <person name="Barry K.W."/>
            <person name="Cichocki N."/>
            <person name="Veneault-Fourrey C."/>
            <person name="LaButti K."/>
            <person name="Lindquist E.A."/>
            <person name="Lipzen A."/>
            <person name="Lundell T."/>
            <person name="Morin E."/>
            <person name="Murat C."/>
            <person name="Sun H."/>
            <person name="Tunlid A."/>
            <person name="Henrissat B."/>
            <person name="Grigoriev I.V."/>
            <person name="Hibbett D.S."/>
            <person name="Martin F."/>
            <person name="Nordberg H.P."/>
            <person name="Cantor M.N."/>
            <person name="Hua S.X."/>
        </authorList>
    </citation>
    <scope>NUCLEOTIDE SEQUENCE [LARGE SCALE GENOMIC DNA]</scope>
    <source>
        <strain evidence="4 5">Foug A</strain>
    </source>
</reference>
<dbReference type="InParanoid" id="A0A0C3ANM8"/>
<feature type="transmembrane region" description="Helical" evidence="3">
    <location>
        <begin position="225"/>
        <end position="242"/>
    </location>
</feature>
<accession>A0A0C3ANM8</accession>
<reference evidence="5" key="2">
    <citation type="submission" date="2015-01" db="EMBL/GenBank/DDBJ databases">
        <title>Evolutionary Origins and Diversification of the Mycorrhizal Mutualists.</title>
        <authorList>
            <consortium name="DOE Joint Genome Institute"/>
            <consortium name="Mycorrhizal Genomics Consortium"/>
            <person name="Kohler A."/>
            <person name="Kuo A."/>
            <person name="Nagy L.G."/>
            <person name="Floudas D."/>
            <person name="Copeland A."/>
            <person name="Barry K.W."/>
            <person name="Cichocki N."/>
            <person name="Veneault-Fourrey C."/>
            <person name="LaButti K."/>
            <person name="Lindquist E.A."/>
            <person name="Lipzen A."/>
            <person name="Lundell T."/>
            <person name="Morin E."/>
            <person name="Murat C."/>
            <person name="Riley R."/>
            <person name="Ohm R."/>
            <person name="Sun H."/>
            <person name="Tunlid A."/>
            <person name="Henrissat B."/>
            <person name="Grigoriev I.V."/>
            <person name="Hibbett D.S."/>
            <person name="Martin F."/>
        </authorList>
    </citation>
    <scope>NUCLEOTIDE SEQUENCE [LARGE SCALE GENOMIC DNA]</scope>
    <source>
        <strain evidence="5">Foug A</strain>
    </source>
</reference>
<name>A0A0C3ANM8_9AGAM</name>
<evidence type="ECO:0000313" key="5">
    <source>
        <dbReference type="Proteomes" id="UP000053989"/>
    </source>
</evidence>
<feature type="compositionally biased region" description="Polar residues" evidence="2">
    <location>
        <begin position="378"/>
        <end position="389"/>
    </location>
</feature>
<dbReference type="PANTHER" id="PTHR42032:SF1">
    <property type="entry name" value="YALI0E30679P"/>
    <property type="match status" value="1"/>
</dbReference>
<feature type="compositionally biased region" description="Basic and acidic residues" evidence="2">
    <location>
        <begin position="12"/>
        <end position="28"/>
    </location>
</feature>
<dbReference type="OrthoDB" id="10263751at2759"/>